<evidence type="ECO:0000313" key="2">
    <source>
        <dbReference type="Proteomes" id="UP001141253"/>
    </source>
</evidence>
<accession>A0ABQ9AXE3</accession>
<dbReference type="InterPro" id="IPR029063">
    <property type="entry name" value="SAM-dependent_MTases_sf"/>
</dbReference>
<dbReference type="PANTHER" id="PTHR44575:SF8">
    <property type="entry name" value="METHYLTRANSFERASE TYPE 11 DOMAIN-CONTAINING PROTEIN"/>
    <property type="match status" value="1"/>
</dbReference>
<evidence type="ECO:0000313" key="1">
    <source>
        <dbReference type="EMBL" id="KAJ6366266.1"/>
    </source>
</evidence>
<keyword evidence="2" id="KW-1185">Reference proteome</keyword>
<sequence>MYLTARPGYPRKWFSKLAALSPHHYLAWDIGTGNVQATIGVAEPYKQVNAGDISEEQLKYSIDCYNQTLPFPFESVDVGCEDFGSFSPVNTASYEANCGFIVRGGCLRSSSVPGMVLIWQELLSFLSEEISTLYPSRSKTLTVYKRM</sequence>
<reference evidence="1" key="1">
    <citation type="submission" date="2022-10" db="EMBL/GenBank/DDBJ databases">
        <authorList>
            <person name="Hyden B.L."/>
            <person name="Feng K."/>
            <person name="Yates T."/>
            <person name="Jawdy S."/>
            <person name="Smart L.B."/>
            <person name="Muchero W."/>
        </authorList>
    </citation>
    <scope>NUCLEOTIDE SEQUENCE</scope>
    <source>
        <tissue evidence="1">Shoot tip</tissue>
    </source>
</reference>
<reference evidence="1" key="2">
    <citation type="journal article" date="2023" name="Int. J. Mol. Sci.">
        <title>De Novo Assembly and Annotation of 11 Diverse Shrub Willow (Salix) Genomes Reveals Novel Gene Organization in Sex-Linked Regions.</title>
        <authorList>
            <person name="Hyden B."/>
            <person name="Feng K."/>
            <person name="Yates T.B."/>
            <person name="Jawdy S."/>
            <person name="Cereghino C."/>
            <person name="Smart L.B."/>
            <person name="Muchero W."/>
        </authorList>
    </citation>
    <scope>NUCLEOTIDE SEQUENCE</scope>
    <source>
        <tissue evidence="1">Shoot tip</tissue>
    </source>
</reference>
<dbReference type="EMBL" id="JAPFFI010000014">
    <property type="protein sequence ID" value="KAJ6366266.1"/>
    <property type="molecule type" value="Genomic_DNA"/>
</dbReference>
<gene>
    <name evidence="1" type="ORF">OIU77_002781</name>
</gene>
<comment type="caution">
    <text evidence="1">The sequence shown here is derived from an EMBL/GenBank/DDBJ whole genome shotgun (WGS) entry which is preliminary data.</text>
</comment>
<organism evidence="1 2">
    <name type="scientific">Salix suchowensis</name>
    <dbReference type="NCBI Taxonomy" id="1278906"/>
    <lineage>
        <taxon>Eukaryota</taxon>
        <taxon>Viridiplantae</taxon>
        <taxon>Streptophyta</taxon>
        <taxon>Embryophyta</taxon>
        <taxon>Tracheophyta</taxon>
        <taxon>Spermatophyta</taxon>
        <taxon>Magnoliopsida</taxon>
        <taxon>eudicotyledons</taxon>
        <taxon>Gunneridae</taxon>
        <taxon>Pentapetalae</taxon>
        <taxon>rosids</taxon>
        <taxon>fabids</taxon>
        <taxon>Malpighiales</taxon>
        <taxon>Salicaceae</taxon>
        <taxon>Saliceae</taxon>
        <taxon>Salix</taxon>
    </lineage>
</organism>
<dbReference type="Proteomes" id="UP001141253">
    <property type="component" value="Chromosome 7"/>
</dbReference>
<dbReference type="PANTHER" id="PTHR44575">
    <property type="entry name" value="OS01G0589200 PROTEIN"/>
    <property type="match status" value="1"/>
</dbReference>
<proteinExistence type="predicted"/>
<dbReference type="Gene3D" id="3.40.50.150">
    <property type="entry name" value="Vaccinia Virus protein VP39"/>
    <property type="match status" value="1"/>
</dbReference>
<name>A0ABQ9AXE3_9ROSI</name>
<protein>
    <submittedName>
        <fullName evidence="1">Uncharacterized protein</fullName>
    </submittedName>
</protein>